<keyword evidence="1" id="KW-0472">Membrane</keyword>
<comment type="caution">
    <text evidence="2">The sequence shown here is derived from an EMBL/GenBank/DDBJ whole genome shotgun (WGS) entry which is preliminary data.</text>
</comment>
<keyword evidence="1" id="KW-0812">Transmembrane</keyword>
<dbReference type="Pfam" id="PF06197">
    <property type="entry name" value="DUF998"/>
    <property type="match status" value="1"/>
</dbReference>
<dbReference type="Proteomes" id="UP001320766">
    <property type="component" value="Unassembled WGS sequence"/>
</dbReference>
<protein>
    <submittedName>
        <fullName evidence="2">Membrane protein</fullName>
    </submittedName>
</protein>
<name>A0ABT1KEG0_9ACTN</name>
<dbReference type="InterPro" id="IPR009339">
    <property type="entry name" value="DUF998"/>
</dbReference>
<keyword evidence="1" id="KW-1133">Transmembrane helix</keyword>
<dbReference type="RefSeq" id="WP_253778330.1">
    <property type="nucleotide sequence ID" value="NZ_BAAAVE010000047.1"/>
</dbReference>
<feature type="transmembrane region" description="Helical" evidence="1">
    <location>
        <begin position="42"/>
        <end position="70"/>
    </location>
</feature>
<organism evidence="2 3">
    <name type="scientific">Nonomuraea roseoviolacea subsp. carminata</name>
    <dbReference type="NCBI Taxonomy" id="160689"/>
    <lineage>
        <taxon>Bacteria</taxon>
        <taxon>Bacillati</taxon>
        <taxon>Actinomycetota</taxon>
        <taxon>Actinomycetes</taxon>
        <taxon>Streptosporangiales</taxon>
        <taxon>Streptosporangiaceae</taxon>
        <taxon>Nonomuraea</taxon>
    </lineage>
</organism>
<evidence type="ECO:0000313" key="2">
    <source>
        <dbReference type="EMBL" id="MCP2351741.1"/>
    </source>
</evidence>
<accession>A0ABT1KEG0</accession>
<feature type="transmembrane region" description="Helical" evidence="1">
    <location>
        <begin position="186"/>
        <end position="205"/>
    </location>
</feature>
<reference evidence="2 3" key="1">
    <citation type="submission" date="2022-06" db="EMBL/GenBank/DDBJ databases">
        <title>Sequencing the genomes of 1000 actinobacteria strains.</title>
        <authorList>
            <person name="Klenk H.-P."/>
        </authorList>
    </citation>
    <scope>NUCLEOTIDE SEQUENCE [LARGE SCALE GENOMIC DNA]</scope>
    <source>
        <strain evidence="2 3">DSM 44170</strain>
    </source>
</reference>
<proteinExistence type="predicted"/>
<dbReference type="EMBL" id="JAMZEC010000001">
    <property type="protein sequence ID" value="MCP2351741.1"/>
    <property type="molecule type" value="Genomic_DNA"/>
</dbReference>
<feature type="transmembrane region" description="Helical" evidence="1">
    <location>
        <begin position="153"/>
        <end position="174"/>
    </location>
</feature>
<sequence>MSIHRTHRLLLAAGSAGPALFVASYAVNGALRPGYQSWHDTISVLALASGGWIQVMSFLLYGVLTVCFAVGVRRAGAAGRAAYALLIIAGAGLIVAGLFPTDPILGFPAGEPSVVTPRGTLHNLGALAAMLGLPAAALVTARRPLQGWDGFSIAAGVLSLAAVALFFVFVSAAPNGEDSFAGLFERLPTLFMGLWQIALAVRILGGRSTGHPRVISGGGAAVPSR</sequence>
<feature type="transmembrane region" description="Helical" evidence="1">
    <location>
        <begin position="121"/>
        <end position="141"/>
    </location>
</feature>
<evidence type="ECO:0000313" key="3">
    <source>
        <dbReference type="Proteomes" id="UP001320766"/>
    </source>
</evidence>
<evidence type="ECO:0000256" key="1">
    <source>
        <dbReference type="SAM" id="Phobius"/>
    </source>
</evidence>
<feature type="transmembrane region" description="Helical" evidence="1">
    <location>
        <begin position="82"/>
        <end position="101"/>
    </location>
</feature>
<keyword evidence="3" id="KW-1185">Reference proteome</keyword>
<gene>
    <name evidence="2" type="ORF">HD595_007863</name>
</gene>